<feature type="region of interest" description="Disordered" evidence="1">
    <location>
        <begin position="67"/>
        <end position="99"/>
    </location>
</feature>
<dbReference type="Proteomes" id="UP000696573">
    <property type="component" value="Unassembled WGS sequence"/>
</dbReference>
<dbReference type="EMBL" id="CABFNQ020000700">
    <property type="protein sequence ID" value="CAH0024849.1"/>
    <property type="molecule type" value="Genomic_DNA"/>
</dbReference>
<keyword evidence="3" id="KW-1185">Reference proteome</keyword>
<organism evidence="2 3">
    <name type="scientific">Clonostachys rhizophaga</name>
    <dbReference type="NCBI Taxonomy" id="160324"/>
    <lineage>
        <taxon>Eukaryota</taxon>
        <taxon>Fungi</taxon>
        <taxon>Dikarya</taxon>
        <taxon>Ascomycota</taxon>
        <taxon>Pezizomycotina</taxon>
        <taxon>Sordariomycetes</taxon>
        <taxon>Hypocreomycetidae</taxon>
        <taxon>Hypocreales</taxon>
        <taxon>Bionectriaceae</taxon>
        <taxon>Clonostachys</taxon>
    </lineage>
</organism>
<dbReference type="AlphaFoldDB" id="A0A9N9YQ21"/>
<accession>A0A9N9YQ21</accession>
<reference evidence="2" key="1">
    <citation type="submission" date="2021-10" db="EMBL/GenBank/DDBJ databases">
        <authorList>
            <person name="Piombo E."/>
        </authorList>
    </citation>
    <scope>NUCLEOTIDE SEQUENCE</scope>
</reference>
<gene>
    <name evidence="2" type="ORF">CRHIZ90672A_00012034</name>
</gene>
<protein>
    <submittedName>
        <fullName evidence="2">Uncharacterized protein</fullName>
    </submittedName>
</protein>
<evidence type="ECO:0000256" key="1">
    <source>
        <dbReference type="SAM" id="MobiDB-lite"/>
    </source>
</evidence>
<comment type="caution">
    <text evidence="2">The sequence shown here is derived from an EMBL/GenBank/DDBJ whole genome shotgun (WGS) entry which is preliminary data.</text>
</comment>
<evidence type="ECO:0000313" key="3">
    <source>
        <dbReference type="Proteomes" id="UP000696573"/>
    </source>
</evidence>
<feature type="compositionally biased region" description="Basic and acidic residues" evidence="1">
    <location>
        <begin position="130"/>
        <end position="146"/>
    </location>
</feature>
<feature type="compositionally biased region" description="Polar residues" evidence="1">
    <location>
        <begin position="88"/>
        <end position="97"/>
    </location>
</feature>
<name>A0A9N9YQ21_9HYPO</name>
<proteinExistence type="predicted"/>
<feature type="region of interest" description="Disordered" evidence="1">
    <location>
        <begin position="130"/>
        <end position="155"/>
    </location>
</feature>
<dbReference type="OrthoDB" id="5094486at2759"/>
<sequence>MWSETGWPRFRVTRDVAVPFCAERGHVCFGPLLPAFSAYIYDEIACTMPREKSVRVPIDEIRRTLEDLDGRRTGNGAGGRSGPPYSIVPNSSAYQSTHRLRQEPVRVPLDEIRTTLEDLDRRHAERCTLRRQESQETETRPRKQPETRIIPLHYR</sequence>
<evidence type="ECO:0000313" key="2">
    <source>
        <dbReference type="EMBL" id="CAH0024849.1"/>
    </source>
</evidence>